<keyword evidence="2" id="KW-1185">Reference proteome</keyword>
<gene>
    <name evidence="1" type="ORF">G7058_03905</name>
</gene>
<evidence type="ECO:0000313" key="2">
    <source>
        <dbReference type="Proteomes" id="UP000501830"/>
    </source>
</evidence>
<dbReference type="GeneID" id="94552411"/>
<sequence length="101" mass="11797">MTKQNEMTETVLTVDELKRMGDILSDMRETIELYNHALNLVPHAGQLNPGELAVRYQALYDLTDTMFNRNQQIMRDLNEISFTLAENDDAFEIENTRKKFN</sequence>
<evidence type="ECO:0000313" key="1">
    <source>
        <dbReference type="EMBL" id="QIK51277.1"/>
    </source>
</evidence>
<accession>A0A6G7WGD8</accession>
<proteinExistence type="predicted"/>
<dbReference type="Proteomes" id="UP000501830">
    <property type="component" value="Chromosome"/>
</dbReference>
<reference evidence="1 2" key="1">
    <citation type="journal article" date="2017" name="Int. J. Syst. Evol. Microbiol.">
        <title>Jeotgalibaca porci sp. nov. and Jeotgalibaca arthritidis sp. nov., isolated from pigs, and emended description of the genus Jeotgalibaca.</title>
        <authorList>
            <person name="Zamora L."/>
            <person name="Perez-Sancho M."/>
            <person name="Dominguez L."/>
            <person name="Fernandez-Garayzabal J.F."/>
            <person name="Vela A.I."/>
        </authorList>
    </citation>
    <scope>NUCLEOTIDE SEQUENCE [LARGE SCALE GENOMIC DNA]</scope>
    <source>
        <strain evidence="1 2">CCUG 69148</strain>
    </source>
</reference>
<dbReference type="AlphaFoldDB" id="A0A6G7WGD8"/>
<dbReference type="RefSeq" id="WP_166062330.1">
    <property type="nucleotide sequence ID" value="NZ_CP049889.1"/>
</dbReference>
<organism evidence="1 2">
    <name type="scientific">Jeotgalibaca porci</name>
    <dbReference type="NCBI Taxonomy" id="1868793"/>
    <lineage>
        <taxon>Bacteria</taxon>
        <taxon>Bacillati</taxon>
        <taxon>Bacillota</taxon>
        <taxon>Bacilli</taxon>
        <taxon>Lactobacillales</taxon>
        <taxon>Carnobacteriaceae</taxon>
        <taxon>Jeotgalibaca</taxon>
    </lineage>
</organism>
<protein>
    <submittedName>
        <fullName evidence="1">Uncharacterized protein</fullName>
    </submittedName>
</protein>
<dbReference type="EMBL" id="CP049889">
    <property type="protein sequence ID" value="QIK51277.1"/>
    <property type="molecule type" value="Genomic_DNA"/>
</dbReference>
<dbReference type="KEGG" id="jpo:G7058_03905"/>
<name>A0A6G7WGD8_9LACT</name>